<feature type="region of interest" description="Disordered" evidence="1">
    <location>
        <begin position="315"/>
        <end position="344"/>
    </location>
</feature>
<gene>
    <name evidence="2" type="ORF">ACJ72_01523</name>
</gene>
<comment type="caution">
    <text evidence="2">The sequence shown here is derived from an EMBL/GenBank/DDBJ whole genome shotgun (WGS) entry which is preliminary data.</text>
</comment>
<accession>A0A1B7P4Z2</accession>
<name>A0A1B7P4Z2_9EURO</name>
<protein>
    <submittedName>
        <fullName evidence="2">Uncharacterized protein</fullName>
    </submittedName>
</protein>
<dbReference type="OrthoDB" id="4187970at2759"/>
<evidence type="ECO:0000313" key="3">
    <source>
        <dbReference type="Proteomes" id="UP000091918"/>
    </source>
</evidence>
<dbReference type="STRING" id="1658172.A0A1B7P4Z2"/>
<evidence type="ECO:0000256" key="1">
    <source>
        <dbReference type="SAM" id="MobiDB-lite"/>
    </source>
</evidence>
<sequence>MKSSGSPKIPTAKHSTLTSLTLLPTNSSEYHPTISHSHLYRLTLDSLSPSTTIRHTFIRHSTQHHFTEPYNPLHNLKQQHRLQQLARGYPVERTVCIRFSSAQLHPISLGRVSQCKIISSQILGTPKENDNTPNAVTNTTKTEINKSDIRDSTIGPLPCTINRSRLGKVKVSQSTINDACLDDCDVDGCRILKGKFSGLWLRNGIWEGGELVGKVTEGEEVVVKARNFAEIEEMERRRELERARKVEEGGERRRGIGVGLDKGVEDHGSKCGLQGEDAFANPPQIPPPHFDSLVPITTATSTTAAAAAAAAHNMQYSQLQQAPPPASKKQPHISMKEDYPPSLLADDYSSAAESLLDSDGDAEITHEAIPDVVSLAIADEKPPPYAP</sequence>
<dbReference type="Proteomes" id="UP000091918">
    <property type="component" value="Unassembled WGS sequence"/>
</dbReference>
<organism evidence="2 3">
    <name type="scientific">Emergomyces africanus</name>
    <dbReference type="NCBI Taxonomy" id="1955775"/>
    <lineage>
        <taxon>Eukaryota</taxon>
        <taxon>Fungi</taxon>
        <taxon>Dikarya</taxon>
        <taxon>Ascomycota</taxon>
        <taxon>Pezizomycotina</taxon>
        <taxon>Eurotiomycetes</taxon>
        <taxon>Eurotiomycetidae</taxon>
        <taxon>Onygenales</taxon>
        <taxon>Ajellomycetaceae</taxon>
        <taxon>Emergomyces</taxon>
    </lineage>
</organism>
<reference evidence="2 3" key="1">
    <citation type="submission" date="2015-07" db="EMBL/GenBank/DDBJ databases">
        <title>Emmonsia species relationships and genome sequence.</title>
        <authorList>
            <person name="Cuomo C.A."/>
            <person name="Schwartz I.S."/>
            <person name="Kenyon C."/>
            <person name="de Hoog G.S."/>
            <person name="Govender N.P."/>
            <person name="Botha A."/>
            <person name="Moreno L."/>
            <person name="de Vries M."/>
            <person name="Munoz J.F."/>
            <person name="Stielow J.B."/>
        </authorList>
    </citation>
    <scope>NUCLEOTIDE SEQUENCE [LARGE SCALE GENOMIC DNA]</scope>
    <source>
        <strain evidence="2 3">CBS 136260</strain>
    </source>
</reference>
<evidence type="ECO:0000313" key="2">
    <source>
        <dbReference type="EMBL" id="OAX84111.1"/>
    </source>
</evidence>
<dbReference type="EMBL" id="LGUA01000104">
    <property type="protein sequence ID" value="OAX84111.1"/>
    <property type="molecule type" value="Genomic_DNA"/>
</dbReference>
<keyword evidence="3" id="KW-1185">Reference proteome</keyword>
<dbReference type="AlphaFoldDB" id="A0A1B7P4Z2"/>
<proteinExistence type="predicted"/>